<dbReference type="OMA" id="MPNRERR"/>
<dbReference type="EMBL" id="KD282256">
    <property type="protein sequence ID" value="EMS45752.1"/>
    <property type="molecule type" value="Genomic_DNA"/>
</dbReference>
<accession>M7YF40</accession>
<dbReference type="AlphaFoldDB" id="M7YF40"/>
<evidence type="ECO:0000313" key="1">
    <source>
        <dbReference type="EMBL" id="EMS45752.1"/>
    </source>
</evidence>
<name>M7YF40_TRIUA</name>
<protein>
    <submittedName>
        <fullName evidence="1">Uncharacterized protein</fullName>
    </submittedName>
</protein>
<proteinExistence type="predicted"/>
<organism evidence="1">
    <name type="scientific">Triticum urartu</name>
    <name type="common">Red wild einkorn</name>
    <name type="synonym">Crithodium urartu</name>
    <dbReference type="NCBI Taxonomy" id="4572"/>
    <lineage>
        <taxon>Eukaryota</taxon>
        <taxon>Viridiplantae</taxon>
        <taxon>Streptophyta</taxon>
        <taxon>Embryophyta</taxon>
        <taxon>Tracheophyta</taxon>
        <taxon>Spermatophyta</taxon>
        <taxon>Magnoliopsida</taxon>
        <taxon>Liliopsida</taxon>
        <taxon>Poales</taxon>
        <taxon>Poaceae</taxon>
        <taxon>BOP clade</taxon>
        <taxon>Pooideae</taxon>
        <taxon>Triticodae</taxon>
        <taxon>Triticeae</taxon>
        <taxon>Triticinae</taxon>
        <taxon>Triticum</taxon>
    </lineage>
</organism>
<gene>
    <name evidence="1" type="ORF">TRIUR3_30477</name>
</gene>
<reference evidence="1" key="1">
    <citation type="journal article" date="2013" name="Nature">
        <title>Draft genome of the wheat A-genome progenitor Triticum urartu.</title>
        <authorList>
            <person name="Ling H.Q."/>
            <person name="Zhao S."/>
            <person name="Liu D."/>
            <person name="Wang J."/>
            <person name="Sun H."/>
            <person name="Zhang C."/>
            <person name="Fan H."/>
            <person name="Li D."/>
            <person name="Dong L."/>
            <person name="Tao Y."/>
            <person name="Gao C."/>
            <person name="Wu H."/>
            <person name="Li Y."/>
            <person name="Cui Y."/>
            <person name="Guo X."/>
            <person name="Zheng S."/>
            <person name="Wang B."/>
            <person name="Yu K."/>
            <person name="Liang Q."/>
            <person name="Yang W."/>
            <person name="Lou X."/>
            <person name="Chen J."/>
            <person name="Feng M."/>
            <person name="Jian J."/>
            <person name="Zhang X."/>
            <person name="Luo G."/>
            <person name="Jiang Y."/>
            <person name="Liu J."/>
            <person name="Wang Z."/>
            <person name="Sha Y."/>
            <person name="Zhang B."/>
            <person name="Wu H."/>
            <person name="Tang D."/>
            <person name="Shen Q."/>
            <person name="Xue P."/>
            <person name="Zou S."/>
            <person name="Wang X."/>
            <person name="Liu X."/>
            <person name="Wang F."/>
            <person name="Yang Y."/>
            <person name="An X."/>
            <person name="Dong Z."/>
            <person name="Zhang K."/>
            <person name="Zhang X."/>
            <person name="Luo M.C."/>
            <person name="Dvorak J."/>
            <person name="Tong Y."/>
            <person name="Wang J."/>
            <person name="Yang H."/>
            <person name="Li Z."/>
            <person name="Wang D."/>
            <person name="Zhang A."/>
            <person name="Wang J."/>
        </authorList>
    </citation>
    <scope>NUCLEOTIDE SEQUENCE</scope>
</reference>
<sequence length="149" mass="15913">MAGHRPGCTSASTLRSPIPCALTLCSTSSARLGPRRWTWRGSSPSGALGKRRSSSTTAAPYCPCPHHHRAVAPDIDVAMKAAATAAVQCEARPDPELVHPELVLKSGMVYSEQAAGAPLLPSHAQEVFVEMPNRERRTRLMLTCGSRLS</sequence>